<comment type="cofactor">
    <cofactor evidence="1">
        <name>(6R)-5,10-methylene-5,6,7,8-tetrahydrofolate</name>
        <dbReference type="ChEBI" id="CHEBI:15636"/>
    </cofactor>
</comment>
<dbReference type="InterPro" id="IPR014729">
    <property type="entry name" value="Rossmann-like_a/b/a_fold"/>
</dbReference>
<feature type="site" description="Electron transfer via tryptophanyl radical" evidence="9">
    <location>
        <position position="391"/>
    </location>
</feature>
<dbReference type="GO" id="GO:0003904">
    <property type="term" value="F:deoxyribodipyrimidine photo-lyase activity"/>
    <property type="evidence" value="ECO:0007669"/>
    <property type="project" value="UniProtKB-EC"/>
</dbReference>
<evidence type="ECO:0000256" key="4">
    <source>
        <dbReference type="ARBA" id="ARBA00022630"/>
    </source>
</evidence>
<dbReference type="AlphaFoldDB" id="A0A0H3WZ29"/>
<dbReference type="Gene3D" id="3.40.50.620">
    <property type="entry name" value="HUPs"/>
    <property type="match status" value="1"/>
</dbReference>
<dbReference type="Proteomes" id="UP000035651">
    <property type="component" value="Chromosome"/>
</dbReference>
<dbReference type="Gene3D" id="1.25.40.80">
    <property type="match status" value="1"/>
</dbReference>
<reference evidence="12" key="1">
    <citation type="submission" date="2016-06" db="EMBL/GenBank/DDBJ databases">
        <title>Complete Genome Sequence of Pandoraea faecigallinarum DSM-23572.</title>
        <authorList>
            <person name="Yong D."/>
            <person name="Ee R."/>
            <person name="Lim Y.-L."/>
            <person name="Yin W.-F."/>
            <person name="Chan K.-G."/>
        </authorList>
    </citation>
    <scope>NUCLEOTIDE SEQUENCE</scope>
    <source>
        <strain evidence="12">DSM 23572</strain>
    </source>
</reference>
<feature type="binding site" evidence="8">
    <location>
        <position position="278"/>
    </location>
    <ligand>
        <name>FAD</name>
        <dbReference type="ChEBI" id="CHEBI:57692"/>
    </ligand>
</feature>
<dbReference type="InterPro" id="IPR005101">
    <property type="entry name" value="Cryptochr/Photolyase_FAD-bd"/>
</dbReference>
<comment type="catalytic activity">
    <reaction evidence="7">
        <text>cyclobutadipyrimidine (in DNA) = 2 pyrimidine residues (in DNA).</text>
        <dbReference type="EC" id="4.1.99.3"/>
    </reaction>
</comment>
<evidence type="ECO:0000256" key="3">
    <source>
        <dbReference type="ARBA" id="ARBA00014046"/>
    </source>
</evidence>
<accession>A0A0H3WZ29</accession>
<dbReference type="GO" id="GO:0000719">
    <property type="term" value="P:photoreactive repair"/>
    <property type="evidence" value="ECO:0007669"/>
    <property type="project" value="UniProtKB-ARBA"/>
</dbReference>
<dbReference type="FunFam" id="1.10.579.10:FF:000003">
    <property type="entry name" value="Deoxyribodipyrimidine photo-lyase"/>
    <property type="match status" value="1"/>
</dbReference>
<comment type="similarity">
    <text evidence="10">Belongs to the DNA photolyase family.</text>
</comment>
<dbReference type="PROSITE" id="PS00394">
    <property type="entry name" value="DNA_PHOTOLYASES_1_1"/>
    <property type="match status" value="1"/>
</dbReference>
<dbReference type="Gene3D" id="1.10.579.10">
    <property type="entry name" value="DNA Cyclobutane Dipyrimidine Photolyase, subunit A, domain 3"/>
    <property type="match status" value="1"/>
</dbReference>
<dbReference type="InterPro" id="IPR036134">
    <property type="entry name" value="Crypto/Photolyase_FAD-like_sf"/>
</dbReference>
<dbReference type="PANTHER" id="PTHR11455">
    <property type="entry name" value="CRYPTOCHROME"/>
    <property type="match status" value="1"/>
</dbReference>
<evidence type="ECO:0000256" key="1">
    <source>
        <dbReference type="ARBA" id="ARBA00001932"/>
    </source>
</evidence>
<feature type="domain" description="Photolyase/cryptochrome alpha/beta" evidence="11">
    <location>
        <begin position="5"/>
        <end position="134"/>
    </location>
</feature>
<dbReference type="KEGG" id="pfg:AB870_19290"/>
<organism evidence="12 13">
    <name type="scientific">Pandoraea faecigallinarum</name>
    <dbReference type="NCBI Taxonomy" id="656179"/>
    <lineage>
        <taxon>Bacteria</taxon>
        <taxon>Pseudomonadati</taxon>
        <taxon>Pseudomonadota</taxon>
        <taxon>Betaproteobacteria</taxon>
        <taxon>Burkholderiales</taxon>
        <taxon>Burkholderiaceae</taxon>
        <taxon>Pandoraea</taxon>
    </lineage>
</organism>
<dbReference type="Pfam" id="PF00875">
    <property type="entry name" value="DNA_photolyase"/>
    <property type="match status" value="1"/>
</dbReference>
<evidence type="ECO:0000313" key="13">
    <source>
        <dbReference type="Proteomes" id="UP000035651"/>
    </source>
</evidence>
<dbReference type="PANTHER" id="PTHR11455:SF9">
    <property type="entry name" value="CRYPTOCHROME CIRCADIAN CLOCK 5 ISOFORM X1"/>
    <property type="match status" value="1"/>
</dbReference>
<evidence type="ECO:0000313" key="12">
    <source>
        <dbReference type="EMBL" id="AKM31791.1"/>
    </source>
</evidence>
<dbReference type="GO" id="GO:0071949">
    <property type="term" value="F:FAD binding"/>
    <property type="evidence" value="ECO:0007669"/>
    <property type="project" value="TreeGrafter"/>
</dbReference>
<feature type="binding site" evidence="8">
    <location>
        <begin position="381"/>
        <end position="383"/>
    </location>
    <ligand>
        <name>FAD</name>
        <dbReference type="ChEBI" id="CHEBI:57692"/>
    </ligand>
</feature>
<evidence type="ECO:0000256" key="10">
    <source>
        <dbReference type="RuleBase" id="RU004182"/>
    </source>
</evidence>
<dbReference type="RefSeq" id="WP_047907562.1">
    <property type="nucleotide sequence ID" value="NZ_CP011807.3"/>
</dbReference>
<dbReference type="PATRIC" id="fig|656179.3.peg.4115"/>
<keyword evidence="6 10" id="KW-0157">Chromophore</keyword>
<evidence type="ECO:0000256" key="8">
    <source>
        <dbReference type="PIRSR" id="PIRSR602081-1"/>
    </source>
</evidence>
<dbReference type="STRING" id="656179.AB870_19290"/>
<evidence type="ECO:0000256" key="5">
    <source>
        <dbReference type="ARBA" id="ARBA00022827"/>
    </source>
</evidence>
<feature type="binding site" evidence="8">
    <location>
        <begin position="281"/>
        <end position="288"/>
    </location>
    <ligand>
        <name>FAD</name>
        <dbReference type="ChEBI" id="CHEBI:57692"/>
    </ligand>
</feature>
<dbReference type="GO" id="GO:0009416">
    <property type="term" value="P:response to light stimulus"/>
    <property type="evidence" value="ECO:0007669"/>
    <property type="project" value="TreeGrafter"/>
</dbReference>
<evidence type="ECO:0000259" key="11">
    <source>
        <dbReference type="PROSITE" id="PS51645"/>
    </source>
</evidence>
<proteinExistence type="inferred from homology"/>
<dbReference type="PROSITE" id="PS51645">
    <property type="entry name" value="PHR_CRY_ALPHA_BETA"/>
    <property type="match status" value="1"/>
</dbReference>
<dbReference type="InterPro" id="IPR036155">
    <property type="entry name" value="Crypto/Photolyase_N_sf"/>
</dbReference>
<name>A0A0H3WZ29_9BURK</name>
<feature type="site" description="Electron transfer via tryptophanyl radical" evidence="9">
    <location>
        <position position="312"/>
    </location>
</feature>
<dbReference type="EMBL" id="CP011807">
    <property type="protein sequence ID" value="AKM31791.1"/>
    <property type="molecule type" value="Genomic_DNA"/>
</dbReference>
<dbReference type="InterPro" id="IPR018394">
    <property type="entry name" value="DNA_photolyase_1_CS_C"/>
</dbReference>
<dbReference type="GO" id="GO:0003677">
    <property type="term" value="F:DNA binding"/>
    <property type="evidence" value="ECO:0007669"/>
    <property type="project" value="TreeGrafter"/>
</dbReference>
<keyword evidence="4 8" id="KW-0285">Flavoprotein</keyword>
<feature type="binding site" evidence="8">
    <location>
        <position position="228"/>
    </location>
    <ligand>
        <name>FAD</name>
        <dbReference type="ChEBI" id="CHEBI:57692"/>
    </ligand>
</feature>
<dbReference type="PROSITE" id="PS00691">
    <property type="entry name" value="DNA_PHOTOLYASES_1_2"/>
    <property type="match status" value="1"/>
</dbReference>
<gene>
    <name evidence="12" type="ORF">AB870_19290</name>
</gene>
<dbReference type="EC" id="4.1.99.3" evidence="2"/>
<protein>
    <recommendedName>
        <fullName evidence="3">Deoxyribodipyrimidine photo-lyase</fullName>
        <ecNumber evidence="2">4.1.99.3</ecNumber>
    </recommendedName>
</protein>
<comment type="cofactor">
    <cofactor evidence="8">
        <name>FAD</name>
        <dbReference type="ChEBI" id="CHEBI:57692"/>
    </cofactor>
    <text evidence="8">Binds 1 FAD per subunit.</text>
</comment>
<evidence type="ECO:0000256" key="2">
    <source>
        <dbReference type="ARBA" id="ARBA00013149"/>
    </source>
</evidence>
<evidence type="ECO:0000256" key="7">
    <source>
        <dbReference type="ARBA" id="ARBA00033999"/>
    </source>
</evidence>
<dbReference type="SUPFAM" id="SSF48173">
    <property type="entry name" value="Cryptochrome/photolyase FAD-binding domain"/>
    <property type="match status" value="1"/>
</dbReference>
<dbReference type="InterPro" id="IPR002081">
    <property type="entry name" value="Cryptochrome/DNA_photolyase_1"/>
</dbReference>
<keyword evidence="13" id="KW-1185">Reference proteome</keyword>
<evidence type="ECO:0000256" key="6">
    <source>
        <dbReference type="ARBA" id="ARBA00022991"/>
    </source>
</evidence>
<sequence length="498" mass="55204">MSEFQKGLVWLRRDLRCSDNAPLAQALAICAEVYVVFVFDTTILDALPRDDRRVAFIHDCVSELATTFAEAGGTLIVRHGDPTREVPELATALGVQAVFAGRDYEPGAVARDRAVARSLGEADIAFETVKDQVIFETNEILTAQGEPYSVFTPYSRAWLKQVRPVDLAPHGRKSDLKRLAKAMDGEGEVPSLASLGFDVPASRRIAIPAGESGAHRLLDDFLPRMSHYHERRDYPAVRGPSYLSVHLRFGTVSIRALAREAHAAMLKGGDAGSGAKTWLSELIWREFYFMILHHHPEVVGNAFKPAYDAIEWASGQAADIAFQAWCEGRTGYPLVDAAMRQINRTGYMHNRLRMVTASFLVKDLGIDWRRGEAYFARQLNDFDLAANNGGWQWAASTGCDAQPYFRIFNPVSQSEKFDPEGRFIRKYLPELANLSDRAIHAPWRADAQALAAANVTLGQDYPWPLVAHDVARKETLARYAVVKTPRVSGNAYGGVPGD</sequence>
<keyword evidence="5 8" id="KW-0274">FAD</keyword>
<dbReference type="SUPFAM" id="SSF52425">
    <property type="entry name" value="Cryptochrome/photolyase, N-terminal domain"/>
    <property type="match status" value="1"/>
</dbReference>
<dbReference type="InterPro" id="IPR006050">
    <property type="entry name" value="DNA_photolyase_N"/>
</dbReference>
<dbReference type="OrthoDB" id="9772484at2"/>
<dbReference type="Pfam" id="PF03441">
    <property type="entry name" value="FAD_binding_7"/>
    <property type="match status" value="1"/>
</dbReference>
<dbReference type="PRINTS" id="PR00147">
    <property type="entry name" value="DNAPHOTLYASE"/>
</dbReference>
<feature type="site" description="Electron transfer via tryptophanyl radical" evidence="9">
    <location>
        <position position="368"/>
    </location>
</feature>
<evidence type="ECO:0000256" key="9">
    <source>
        <dbReference type="PIRSR" id="PIRSR602081-2"/>
    </source>
</evidence>